<feature type="transmembrane region" description="Helical" evidence="1">
    <location>
        <begin position="12"/>
        <end position="45"/>
    </location>
</feature>
<name>A0A0J1FQJ1_9FIRM</name>
<dbReference type="AlphaFoldDB" id="A0A0J1FQJ1"/>
<evidence type="ECO:0000256" key="1">
    <source>
        <dbReference type="SAM" id="Phobius"/>
    </source>
</evidence>
<gene>
    <name evidence="2" type="ORF">DEAC_c27950</name>
</gene>
<sequence>MAKFYKALWYLAILVFVITMAAFTMGILLMGVLLVGTIGVLRFYWKRKHYRSFNKNNTHTHFASGEIIDITPKSSSDNVLLKLKR</sequence>
<keyword evidence="1" id="KW-1133">Transmembrane helix</keyword>
<dbReference type="STRING" id="476652.DEAC_c27950"/>
<protein>
    <submittedName>
        <fullName evidence="2">Uncharacterized protein</fullName>
    </submittedName>
</protein>
<proteinExistence type="predicted"/>
<accession>A0A0J1FQJ1</accession>
<dbReference type="EMBL" id="LDZY01000009">
    <property type="protein sequence ID" value="KLU65243.1"/>
    <property type="molecule type" value="Genomic_DNA"/>
</dbReference>
<reference evidence="2 3" key="1">
    <citation type="submission" date="2015-06" db="EMBL/GenBank/DDBJ databases">
        <title>Draft genome of the moderately acidophilic sulfate reducer Candidatus Desulfosporosinus acididurans strain M1.</title>
        <authorList>
            <person name="Poehlein A."/>
            <person name="Petzsch P."/>
            <person name="Johnson B.D."/>
            <person name="Schloemann M."/>
            <person name="Daniel R."/>
            <person name="Muehling M."/>
        </authorList>
    </citation>
    <scope>NUCLEOTIDE SEQUENCE [LARGE SCALE GENOMIC DNA]</scope>
    <source>
        <strain evidence="2 3">M1</strain>
    </source>
</reference>
<evidence type="ECO:0000313" key="3">
    <source>
        <dbReference type="Proteomes" id="UP000036356"/>
    </source>
</evidence>
<keyword evidence="3" id="KW-1185">Reference proteome</keyword>
<dbReference type="PATRIC" id="fig|476652.3.peg.2927"/>
<evidence type="ECO:0000313" key="2">
    <source>
        <dbReference type="EMBL" id="KLU65243.1"/>
    </source>
</evidence>
<dbReference type="RefSeq" id="WP_047810627.1">
    <property type="nucleotide sequence ID" value="NZ_LDZY01000009.1"/>
</dbReference>
<keyword evidence="1" id="KW-0812">Transmembrane</keyword>
<organism evidence="2 3">
    <name type="scientific">Desulfosporosinus acididurans</name>
    <dbReference type="NCBI Taxonomy" id="476652"/>
    <lineage>
        <taxon>Bacteria</taxon>
        <taxon>Bacillati</taxon>
        <taxon>Bacillota</taxon>
        <taxon>Clostridia</taxon>
        <taxon>Eubacteriales</taxon>
        <taxon>Desulfitobacteriaceae</taxon>
        <taxon>Desulfosporosinus</taxon>
    </lineage>
</organism>
<comment type="caution">
    <text evidence="2">The sequence shown here is derived from an EMBL/GenBank/DDBJ whole genome shotgun (WGS) entry which is preliminary data.</text>
</comment>
<dbReference type="Proteomes" id="UP000036356">
    <property type="component" value="Unassembled WGS sequence"/>
</dbReference>
<keyword evidence="1" id="KW-0472">Membrane</keyword>